<keyword evidence="2" id="KW-1185">Reference proteome</keyword>
<dbReference type="RefSeq" id="WP_095042531.1">
    <property type="nucleotide sequence ID" value="NZ_LN890655.1"/>
</dbReference>
<reference evidence="1" key="1">
    <citation type="submission" date="2016-01" db="EMBL/GenBank/DDBJ databases">
        <authorList>
            <person name="Mcilroy J.S."/>
            <person name="Karst M S."/>
            <person name="Albertsen M."/>
        </authorList>
    </citation>
    <scope>NUCLEOTIDE SEQUENCE</scope>
    <source>
        <strain evidence="1">Cfx-K</strain>
    </source>
</reference>
<dbReference type="InterPro" id="IPR012550">
    <property type="entry name" value="DUF1706"/>
</dbReference>
<dbReference type="EMBL" id="LN890655">
    <property type="protein sequence ID" value="CUS02977.2"/>
    <property type="molecule type" value="Genomic_DNA"/>
</dbReference>
<dbReference type="Gene3D" id="1.20.120.450">
    <property type="entry name" value="dinb family like domain"/>
    <property type="match status" value="1"/>
</dbReference>
<protein>
    <recommendedName>
        <fullName evidence="3">DinB-like domain-containing protein</fullName>
    </recommendedName>
</protein>
<dbReference type="SUPFAM" id="SSF109854">
    <property type="entry name" value="DinB/YfiT-like putative metalloenzymes"/>
    <property type="match status" value="1"/>
</dbReference>
<organism evidence="1 2">
    <name type="scientific">Candidatus Promineifilum breve</name>
    <dbReference type="NCBI Taxonomy" id="1806508"/>
    <lineage>
        <taxon>Bacteria</taxon>
        <taxon>Bacillati</taxon>
        <taxon>Chloroflexota</taxon>
        <taxon>Ardenticatenia</taxon>
        <taxon>Candidatus Promineifilales</taxon>
        <taxon>Candidatus Promineifilaceae</taxon>
        <taxon>Candidatus Promineifilum</taxon>
    </lineage>
</organism>
<dbReference type="InterPro" id="IPR034660">
    <property type="entry name" value="DinB/YfiT-like"/>
</dbReference>
<sequence length="188" mass="21645">MILVVAEAKEQFMSIPVEGQKDQLINNLERVRNDLIDAATSLSSDKRDEVFLGVWNVQHLIAHLIGWDHTNIRAAKDVLADQLPQFYAHHDRDWRTYNAELVAKYLQDNWDGLLSAAADSHHQLMAFLREIPAEEFDRDRGIRFRGWKVTIARLLQAEAEDEATHAKQVTDFRQRIEGQVQHRDGPVG</sequence>
<evidence type="ECO:0008006" key="3">
    <source>
        <dbReference type="Google" id="ProtNLM"/>
    </source>
</evidence>
<gene>
    <name evidence="1" type="ORF">CFX0092_A1099</name>
</gene>
<name>A0A170PF55_9CHLR</name>
<proteinExistence type="predicted"/>
<dbReference type="AlphaFoldDB" id="A0A170PF55"/>
<dbReference type="KEGG" id="pbf:CFX0092_A1099"/>
<evidence type="ECO:0000313" key="1">
    <source>
        <dbReference type="EMBL" id="CUS02977.2"/>
    </source>
</evidence>
<evidence type="ECO:0000313" key="2">
    <source>
        <dbReference type="Proteomes" id="UP000215027"/>
    </source>
</evidence>
<accession>A0A170PF55</accession>
<dbReference type="Proteomes" id="UP000215027">
    <property type="component" value="Chromosome I"/>
</dbReference>
<dbReference type="Pfam" id="PF08020">
    <property type="entry name" value="DUF1706"/>
    <property type="match status" value="1"/>
</dbReference>